<dbReference type="GO" id="GO:0005886">
    <property type="term" value="C:plasma membrane"/>
    <property type="evidence" value="ECO:0007669"/>
    <property type="project" value="UniProtKB-SubCell"/>
</dbReference>
<gene>
    <name evidence="15" type="ORF">MTBPR1_160029</name>
</gene>
<keyword evidence="4" id="KW-1003">Cell membrane</keyword>
<comment type="subcellular location">
    <subcellularLocation>
        <location evidence="2">Cell membrane</location>
        <topology evidence="2">Multi-pass membrane protein</topology>
    </subcellularLocation>
</comment>
<reference evidence="15 16" key="1">
    <citation type="submission" date="2016-07" db="EMBL/GenBank/DDBJ databases">
        <authorList>
            <person name="Lefevre C.T."/>
        </authorList>
    </citation>
    <scope>NUCLEOTIDE SEQUENCE [LARGE SCALE GENOMIC DNA]</scope>
    <source>
        <strain evidence="15">PR1</strain>
    </source>
</reference>
<sequence length="183" mass="20291">MQLTDNKQTYGSVSKFLHWGMFAMIIALFILANSMNGLPIGPEKFKVMGMHKSIGLTLFFLLLGRIFWRLSNATPKDDNAPAWEYFAAHGLHLALYGVLLIMPISGMLMTFAGGHPLSWFGVFDMPNLIGKDQQLADTAKFIHGASAYLLILMVAGHVGAALFHKFVRKDGIMQRMLPFASSK</sequence>
<evidence type="ECO:0000256" key="2">
    <source>
        <dbReference type="ARBA" id="ARBA00004651"/>
    </source>
</evidence>
<dbReference type="Gene3D" id="1.20.950.20">
    <property type="entry name" value="Transmembrane di-heme cytochromes, Chain C"/>
    <property type="match status" value="1"/>
</dbReference>
<feature type="transmembrane region" description="Helical" evidence="13">
    <location>
        <begin position="82"/>
        <end position="101"/>
    </location>
</feature>
<evidence type="ECO:0000256" key="1">
    <source>
        <dbReference type="ARBA" id="ARBA00001970"/>
    </source>
</evidence>
<dbReference type="Proteomes" id="UP000231658">
    <property type="component" value="Unassembled WGS sequence"/>
</dbReference>
<comment type="cofactor">
    <cofactor evidence="1">
        <name>heme b</name>
        <dbReference type="ChEBI" id="CHEBI:60344"/>
    </cofactor>
</comment>
<keyword evidence="11 13" id="KW-0472">Membrane</keyword>
<dbReference type="PANTHER" id="PTHR30529">
    <property type="entry name" value="CYTOCHROME B561"/>
    <property type="match status" value="1"/>
</dbReference>
<protein>
    <submittedName>
        <fullName evidence="15">Cytochrome b561 transmembrane protein</fullName>
    </submittedName>
</protein>
<evidence type="ECO:0000256" key="5">
    <source>
        <dbReference type="ARBA" id="ARBA00022617"/>
    </source>
</evidence>
<evidence type="ECO:0000259" key="14">
    <source>
        <dbReference type="Pfam" id="PF01292"/>
    </source>
</evidence>
<accession>A0A1C3RFK5</accession>
<proteinExistence type="inferred from homology"/>
<evidence type="ECO:0000256" key="7">
    <source>
        <dbReference type="ARBA" id="ARBA00022723"/>
    </source>
</evidence>
<feature type="transmembrane region" description="Helical" evidence="13">
    <location>
        <begin position="141"/>
        <end position="163"/>
    </location>
</feature>
<comment type="similarity">
    <text evidence="12">Belongs to the cytochrome b561 family.</text>
</comment>
<feature type="domain" description="Cytochrome b561 bacterial/Ni-hydrogenase" evidence="14">
    <location>
        <begin position="10"/>
        <end position="178"/>
    </location>
</feature>
<evidence type="ECO:0000256" key="11">
    <source>
        <dbReference type="ARBA" id="ARBA00023136"/>
    </source>
</evidence>
<evidence type="ECO:0000313" key="16">
    <source>
        <dbReference type="Proteomes" id="UP000231658"/>
    </source>
</evidence>
<evidence type="ECO:0000256" key="12">
    <source>
        <dbReference type="ARBA" id="ARBA00037975"/>
    </source>
</evidence>
<name>A0A1C3RFK5_9PROT</name>
<evidence type="ECO:0000256" key="10">
    <source>
        <dbReference type="ARBA" id="ARBA00023004"/>
    </source>
</evidence>
<feature type="transmembrane region" description="Helical" evidence="13">
    <location>
        <begin position="53"/>
        <end position="70"/>
    </location>
</feature>
<dbReference type="Pfam" id="PF01292">
    <property type="entry name" value="Ni_hydr_CYTB"/>
    <property type="match status" value="1"/>
</dbReference>
<keyword evidence="5" id="KW-0349">Heme</keyword>
<evidence type="ECO:0000256" key="6">
    <source>
        <dbReference type="ARBA" id="ARBA00022692"/>
    </source>
</evidence>
<dbReference type="SUPFAM" id="SSF81342">
    <property type="entry name" value="Transmembrane di-heme cytochromes"/>
    <property type="match status" value="1"/>
</dbReference>
<keyword evidence="8" id="KW-0249">Electron transport</keyword>
<dbReference type="STRING" id="1867952.MTBPR1_160029"/>
<keyword evidence="3" id="KW-0813">Transport</keyword>
<feature type="transmembrane region" description="Helical" evidence="13">
    <location>
        <begin position="16"/>
        <end position="32"/>
    </location>
</feature>
<dbReference type="GO" id="GO:0020037">
    <property type="term" value="F:heme binding"/>
    <property type="evidence" value="ECO:0007669"/>
    <property type="project" value="TreeGrafter"/>
</dbReference>
<evidence type="ECO:0000256" key="4">
    <source>
        <dbReference type="ARBA" id="ARBA00022475"/>
    </source>
</evidence>
<evidence type="ECO:0000256" key="8">
    <source>
        <dbReference type="ARBA" id="ARBA00022982"/>
    </source>
</evidence>
<dbReference type="AlphaFoldDB" id="A0A1C3RFK5"/>
<dbReference type="PANTHER" id="PTHR30529:SF1">
    <property type="entry name" value="CYTOCHROME B561 HOMOLOG 2"/>
    <property type="match status" value="1"/>
</dbReference>
<dbReference type="GO" id="GO:0046872">
    <property type="term" value="F:metal ion binding"/>
    <property type="evidence" value="ECO:0007669"/>
    <property type="project" value="UniProtKB-KW"/>
</dbReference>
<dbReference type="GO" id="GO:0009055">
    <property type="term" value="F:electron transfer activity"/>
    <property type="evidence" value="ECO:0007669"/>
    <property type="project" value="InterPro"/>
</dbReference>
<evidence type="ECO:0000256" key="13">
    <source>
        <dbReference type="SAM" id="Phobius"/>
    </source>
</evidence>
<dbReference type="OrthoDB" id="1247465at2"/>
<evidence type="ECO:0000256" key="3">
    <source>
        <dbReference type="ARBA" id="ARBA00022448"/>
    </source>
</evidence>
<dbReference type="InterPro" id="IPR052168">
    <property type="entry name" value="Cytochrome_b561_oxidase"/>
</dbReference>
<evidence type="ECO:0000313" key="15">
    <source>
        <dbReference type="EMBL" id="SCA56038.1"/>
    </source>
</evidence>
<keyword evidence="7" id="KW-0479">Metal-binding</keyword>
<dbReference type="InterPro" id="IPR011577">
    <property type="entry name" value="Cyt_b561_bac/Ni-Hgenase"/>
</dbReference>
<keyword evidence="6 13" id="KW-0812">Transmembrane</keyword>
<dbReference type="InterPro" id="IPR016174">
    <property type="entry name" value="Di-haem_cyt_TM"/>
</dbReference>
<keyword evidence="10" id="KW-0408">Iron</keyword>
<dbReference type="RefSeq" id="WP_069186726.1">
    <property type="nucleotide sequence ID" value="NZ_FLYE01000008.1"/>
</dbReference>
<evidence type="ECO:0000256" key="9">
    <source>
        <dbReference type="ARBA" id="ARBA00022989"/>
    </source>
</evidence>
<dbReference type="GO" id="GO:0022904">
    <property type="term" value="P:respiratory electron transport chain"/>
    <property type="evidence" value="ECO:0007669"/>
    <property type="project" value="InterPro"/>
</dbReference>
<dbReference type="EMBL" id="FLYE01000008">
    <property type="protein sequence ID" value="SCA56038.1"/>
    <property type="molecule type" value="Genomic_DNA"/>
</dbReference>
<keyword evidence="16" id="KW-1185">Reference proteome</keyword>
<organism evidence="15 16">
    <name type="scientific">Candidatus Terasakiella magnetica</name>
    <dbReference type="NCBI Taxonomy" id="1867952"/>
    <lineage>
        <taxon>Bacteria</taxon>
        <taxon>Pseudomonadati</taxon>
        <taxon>Pseudomonadota</taxon>
        <taxon>Alphaproteobacteria</taxon>
        <taxon>Rhodospirillales</taxon>
        <taxon>Terasakiellaceae</taxon>
        <taxon>Terasakiella</taxon>
    </lineage>
</organism>
<keyword evidence="9 13" id="KW-1133">Transmembrane helix</keyword>